<comment type="subcellular location">
    <subcellularLocation>
        <location evidence="1">Periplasm</location>
    </subcellularLocation>
</comment>
<keyword evidence="1" id="KW-0676">Redox-active center</keyword>
<dbReference type="Proteomes" id="UP000007437">
    <property type="component" value="Plasmid pBRH01"/>
</dbReference>
<dbReference type="CDD" id="cd03020">
    <property type="entry name" value="DsbA_DsbC_DsbG"/>
    <property type="match status" value="1"/>
</dbReference>
<organism evidence="3 4">
    <name type="scientific">Mycetohabitans rhizoxinica (strain DSM 19002 / CIP 109453 / HKI 454)</name>
    <name type="common">Paraburkholderia rhizoxinica</name>
    <dbReference type="NCBI Taxonomy" id="882378"/>
    <lineage>
        <taxon>Bacteria</taxon>
        <taxon>Pseudomonadati</taxon>
        <taxon>Pseudomonadota</taxon>
        <taxon>Betaproteobacteria</taxon>
        <taxon>Burkholderiales</taxon>
        <taxon>Burkholderiaceae</taxon>
        <taxon>Mycetohabitans</taxon>
    </lineage>
</organism>
<dbReference type="Pfam" id="PF13098">
    <property type="entry name" value="Thioredoxin_2"/>
    <property type="match status" value="1"/>
</dbReference>
<dbReference type="InterPro" id="IPR033954">
    <property type="entry name" value="DiS-bond_Isoase_DsbC/G"/>
</dbReference>
<dbReference type="PANTHER" id="PTHR35272">
    <property type="entry name" value="THIOL:DISULFIDE INTERCHANGE PROTEIN DSBC-RELATED"/>
    <property type="match status" value="1"/>
</dbReference>
<keyword evidence="3" id="KW-0614">Plasmid</keyword>
<gene>
    <name evidence="3" type="ordered locus">RBRH_03444</name>
</gene>
<dbReference type="InterPro" id="IPR012336">
    <property type="entry name" value="Thioredoxin-like_fold"/>
</dbReference>
<evidence type="ECO:0000313" key="4">
    <source>
        <dbReference type="Proteomes" id="UP000007437"/>
    </source>
</evidence>
<reference evidence="3 4" key="1">
    <citation type="journal article" date="2011" name="J. Bacteriol.">
        <title>Complete genome sequence of Burkholderia rhizoxinica, an endosymbiont of Rhizopus microsporus.</title>
        <authorList>
            <person name="Lackner G."/>
            <person name="Moebius N."/>
            <person name="Partida-Martinez L."/>
            <person name="Hertweck C."/>
        </authorList>
    </citation>
    <scope>NUCLEOTIDE SEQUENCE [LARGE SCALE GENOMIC DNA]</scope>
    <source>
        <strain evidence="4">DSM 19002 / CIP 109453 / HKI 454</strain>
        <plasmid evidence="3 4">pBRH01</plasmid>
    </source>
</reference>
<dbReference type="GO" id="GO:0042597">
    <property type="term" value="C:periplasmic space"/>
    <property type="evidence" value="ECO:0007669"/>
    <property type="project" value="UniProtKB-SubCell"/>
</dbReference>
<dbReference type="InterPro" id="IPR051470">
    <property type="entry name" value="Thiol:disulfide_interchange"/>
</dbReference>
<dbReference type="eggNOG" id="COG1651">
    <property type="taxonomic scope" value="Bacteria"/>
</dbReference>
<keyword evidence="1" id="KW-0732">Signal</keyword>
<dbReference type="RefSeq" id="WP_013428310.1">
    <property type="nucleotide sequence ID" value="NC_014718.1"/>
</dbReference>
<dbReference type="KEGG" id="brh:RBRH_03444"/>
<dbReference type="PANTHER" id="PTHR35272:SF3">
    <property type="entry name" value="THIOL:DISULFIDE INTERCHANGE PROTEIN DSBC"/>
    <property type="match status" value="1"/>
</dbReference>
<evidence type="ECO:0000259" key="2">
    <source>
        <dbReference type="Pfam" id="PF13098"/>
    </source>
</evidence>
<dbReference type="InterPro" id="IPR036249">
    <property type="entry name" value="Thioredoxin-like_sf"/>
</dbReference>
<name>E5ATM5_MYCRK</name>
<geneLocation type="plasmid" evidence="3 4">
    <name>pBRH01</name>
</geneLocation>
<dbReference type="HOGENOM" id="CLU_1709323_0_0_4"/>
<evidence type="ECO:0000313" key="3">
    <source>
        <dbReference type="EMBL" id="CBW76449.1"/>
    </source>
</evidence>
<sequence length="167" mass="18092">MHFDKRGVDFSTLPLDDTLRSVNGDGDGDGDGSRRIVVFSDPYCSYCKTLEHRLAGQPDATVYTFLYPILTPGSKTMAARIWCASNRTGPWSTWMLENRAQPPVAASCDATAAVLARNLIVGHKLRVMGTPTLILSNGQRINRMPSAAELEQALAVAGEPSHTASTR</sequence>
<dbReference type="AlphaFoldDB" id="E5ATM5"/>
<feature type="domain" description="Thioredoxin-like fold" evidence="2">
    <location>
        <begin position="30"/>
        <end position="153"/>
    </location>
</feature>
<accession>E5ATM5</accession>
<protein>
    <recommendedName>
        <fullName evidence="1">Thiol:disulfide interchange protein</fullName>
    </recommendedName>
</protein>
<comment type="function">
    <text evidence="1">Required for disulfide bond formation in some periplasmic proteins. Acts by transferring its disulfide bond to other proteins and is reduced in the process.</text>
</comment>
<dbReference type="Gene3D" id="3.40.30.10">
    <property type="entry name" value="Glutaredoxin"/>
    <property type="match status" value="1"/>
</dbReference>
<dbReference type="EMBL" id="FR687360">
    <property type="protein sequence ID" value="CBW76449.1"/>
    <property type="molecule type" value="Genomic_DNA"/>
</dbReference>
<dbReference type="SUPFAM" id="SSF52833">
    <property type="entry name" value="Thioredoxin-like"/>
    <property type="match status" value="1"/>
</dbReference>
<evidence type="ECO:0000256" key="1">
    <source>
        <dbReference type="RuleBase" id="RU364038"/>
    </source>
</evidence>
<comment type="similarity">
    <text evidence="1">Belongs to the thioredoxin family. DsbC subfamily.</text>
</comment>
<keyword evidence="1" id="KW-0574">Periplasm</keyword>
<dbReference type="OrthoDB" id="9131832at2"/>
<proteinExistence type="inferred from homology"/>